<evidence type="ECO:0000256" key="4">
    <source>
        <dbReference type="ARBA" id="ARBA00023163"/>
    </source>
</evidence>
<dbReference type="Gene3D" id="1.10.10.60">
    <property type="entry name" value="Homeodomain-like"/>
    <property type="match status" value="1"/>
</dbReference>
<dbReference type="SMART" id="SM00717">
    <property type="entry name" value="SANT"/>
    <property type="match status" value="1"/>
</dbReference>
<feature type="compositionally biased region" description="Low complexity" evidence="6">
    <location>
        <begin position="483"/>
        <end position="495"/>
    </location>
</feature>
<dbReference type="PROSITE" id="PS50090">
    <property type="entry name" value="MYB_LIKE"/>
    <property type="match status" value="1"/>
</dbReference>
<evidence type="ECO:0000256" key="6">
    <source>
        <dbReference type="SAM" id="MobiDB-lite"/>
    </source>
</evidence>
<evidence type="ECO:0000256" key="5">
    <source>
        <dbReference type="ARBA" id="ARBA00023242"/>
    </source>
</evidence>
<dbReference type="SUPFAM" id="SSF46689">
    <property type="entry name" value="Homeodomain-like"/>
    <property type="match status" value="1"/>
</dbReference>
<feature type="region of interest" description="Disordered" evidence="6">
    <location>
        <begin position="614"/>
        <end position="640"/>
    </location>
</feature>
<dbReference type="Proteomes" id="UP000504603">
    <property type="component" value="Unplaced"/>
</dbReference>
<evidence type="ECO:0000259" key="7">
    <source>
        <dbReference type="PROSITE" id="PS50090"/>
    </source>
</evidence>
<accession>A0A6J1DS79</accession>
<keyword evidence="4" id="KW-0804">Transcription</keyword>
<dbReference type="InterPro" id="IPR006447">
    <property type="entry name" value="Myb_dom_plants"/>
</dbReference>
<dbReference type="InterPro" id="IPR017930">
    <property type="entry name" value="Myb_dom"/>
</dbReference>
<comment type="subcellular location">
    <subcellularLocation>
        <location evidence="1">Nucleus</location>
    </subcellularLocation>
</comment>
<feature type="domain" description="HTH myb-type" evidence="9">
    <location>
        <begin position="19"/>
        <end position="73"/>
    </location>
</feature>
<dbReference type="GeneID" id="111023811"/>
<dbReference type="OrthoDB" id="118550at2759"/>
<dbReference type="KEGG" id="mcha:111023811"/>
<dbReference type="CDD" id="cd00167">
    <property type="entry name" value="SANT"/>
    <property type="match status" value="1"/>
</dbReference>
<feature type="domain" description="Myb-like" evidence="7">
    <location>
        <begin position="19"/>
        <end position="69"/>
    </location>
</feature>
<feature type="domain" description="SANT" evidence="8">
    <location>
        <begin position="22"/>
        <end position="73"/>
    </location>
</feature>
<dbReference type="GO" id="GO:0005634">
    <property type="term" value="C:nucleus"/>
    <property type="evidence" value="ECO:0007669"/>
    <property type="project" value="UniProtKB-SubCell"/>
</dbReference>
<protein>
    <submittedName>
        <fullName evidence="11">Protein LHY</fullName>
    </submittedName>
</protein>
<feature type="region of interest" description="Disordered" evidence="6">
    <location>
        <begin position="475"/>
        <end position="506"/>
    </location>
</feature>
<feature type="region of interest" description="Disordered" evidence="6">
    <location>
        <begin position="707"/>
        <end position="735"/>
    </location>
</feature>
<evidence type="ECO:0000256" key="1">
    <source>
        <dbReference type="ARBA" id="ARBA00004123"/>
    </source>
</evidence>
<evidence type="ECO:0000313" key="10">
    <source>
        <dbReference type="Proteomes" id="UP000504603"/>
    </source>
</evidence>
<dbReference type="PROSITE" id="PS51293">
    <property type="entry name" value="SANT"/>
    <property type="match status" value="1"/>
</dbReference>
<keyword evidence="3" id="KW-0238">DNA-binding</keyword>
<keyword evidence="5" id="KW-0539">Nucleus</keyword>
<dbReference type="Pfam" id="PF00249">
    <property type="entry name" value="Myb_DNA-binding"/>
    <property type="match status" value="1"/>
</dbReference>
<dbReference type="InterPro" id="IPR017884">
    <property type="entry name" value="SANT_dom"/>
</dbReference>
<feature type="compositionally biased region" description="Basic and acidic residues" evidence="6">
    <location>
        <begin position="518"/>
        <end position="534"/>
    </location>
</feature>
<keyword evidence="2" id="KW-0805">Transcription regulation</keyword>
<feature type="region of interest" description="Disordered" evidence="6">
    <location>
        <begin position="518"/>
        <end position="596"/>
    </location>
</feature>
<reference evidence="11" key="1">
    <citation type="submission" date="2025-08" db="UniProtKB">
        <authorList>
            <consortium name="RefSeq"/>
        </authorList>
    </citation>
    <scope>IDENTIFICATION</scope>
    <source>
        <strain evidence="11">OHB3-1</strain>
    </source>
</reference>
<feature type="compositionally biased region" description="Basic and acidic residues" evidence="6">
    <location>
        <begin position="621"/>
        <end position="640"/>
    </location>
</feature>
<dbReference type="GO" id="GO:0010468">
    <property type="term" value="P:regulation of gene expression"/>
    <property type="evidence" value="ECO:0007669"/>
    <property type="project" value="UniProtKB-ARBA"/>
</dbReference>
<dbReference type="AlphaFoldDB" id="A0A6J1DS79"/>
<feature type="region of interest" description="Disordered" evidence="6">
    <location>
        <begin position="137"/>
        <end position="159"/>
    </location>
</feature>
<evidence type="ECO:0000259" key="9">
    <source>
        <dbReference type="PROSITE" id="PS51294"/>
    </source>
</evidence>
<name>A0A6J1DS79_MOMCH</name>
<feature type="compositionally biased region" description="Basic and acidic residues" evidence="6">
    <location>
        <begin position="546"/>
        <end position="561"/>
    </location>
</feature>
<organism evidence="10 11">
    <name type="scientific">Momordica charantia</name>
    <name type="common">Bitter gourd</name>
    <name type="synonym">Balsam pear</name>
    <dbReference type="NCBI Taxonomy" id="3673"/>
    <lineage>
        <taxon>Eukaryota</taxon>
        <taxon>Viridiplantae</taxon>
        <taxon>Streptophyta</taxon>
        <taxon>Embryophyta</taxon>
        <taxon>Tracheophyta</taxon>
        <taxon>Spermatophyta</taxon>
        <taxon>Magnoliopsida</taxon>
        <taxon>eudicotyledons</taxon>
        <taxon>Gunneridae</taxon>
        <taxon>Pentapetalae</taxon>
        <taxon>rosids</taxon>
        <taxon>fabids</taxon>
        <taxon>Cucurbitales</taxon>
        <taxon>Cucurbitaceae</taxon>
        <taxon>Momordiceae</taxon>
        <taxon>Momordica</taxon>
    </lineage>
</organism>
<feature type="region of interest" description="Disordered" evidence="6">
    <location>
        <begin position="86"/>
        <end position="115"/>
    </location>
</feature>
<dbReference type="PANTHER" id="PTHR12802">
    <property type="entry name" value="SWI/SNF COMPLEX-RELATED"/>
    <property type="match status" value="1"/>
</dbReference>
<dbReference type="RefSeq" id="XP_022156983.1">
    <property type="nucleotide sequence ID" value="XM_022301291.1"/>
</dbReference>
<dbReference type="NCBIfam" id="TIGR01557">
    <property type="entry name" value="myb_SHAQKYF"/>
    <property type="match status" value="1"/>
</dbReference>
<keyword evidence="10" id="KW-1185">Reference proteome</keyword>
<evidence type="ECO:0000256" key="3">
    <source>
        <dbReference type="ARBA" id="ARBA00023125"/>
    </source>
</evidence>
<gene>
    <name evidence="11" type="primary">LOC111023811</name>
</gene>
<dbReference type="PROSITE" id="PS51294">
    <property type="entry name" value="HTH_MYB"/>
    <property type="match status" value="1"/>
</dbReference>
<dbReference type="GO" id="GO:0003677">
    <property type="term" value="F:DNA binding"/>
    <property type="evidence" value="ECO:0007669"/>
    <property type="project" value="UniProtKB-KW"/>
</dbReference>
<dbReference type="InterPro" id="IPR001005">
    <property type="entry name" value="SANT/Myb"/>
</dbReference>
<dbReference type="PANTHER" id="PTHR12802:SF177">
    <property type="entry name" value="PROTEIN CCA1"/>
    <property type="match status" value="1"/>
</dbReference>
<dbReference type="InterPro" id="IPR009057">
    <property type="entry name" value="Homeodomain-like_sf"/>
</dbReference>
<evidence type="ECO:0000256" key="2">
    <source>
        <dbReference type="ARBA" id="ARBA00023015"/>
    </source>
</evidence>
<dbReference type="FunFam" id="1.10.10.60:FF:000023">
    <property type="entry name" value="protein REVEILLE 6 isoform X1"/>
    <property type="match status" value="1"/>
</dbReference>
<proteinExistence type="predicted"/>
<feature type="compositionally biased region" description="Polar residues" evidence="6">
    <location>
        <begin position="535"/>
        <end position="545"/>
    </location>
</feature>
<evidence type="ECO:0000313" key="11">
    <source>
        <dbReference type="RefSeq" id="XP_022156983.1"/>
    </source>
</evidence>
<sequence>MDPNSSGEDLVFKTRKPYTITKQRERWTEEEHNRFLEALKLYGRAWQRIEEHIGTKTAVQIRSHAQKFFSKLEKEALVKGIPVGQALDIDIPPPRPKRKPSNPYPRKTPISKLGSNDGKLLTLVFSSQSKQILDLEKEPLNEGTSGEEQATNEKDAHDDNCSEVLTLSREAYSFSSKNKSSVPVQVKLKHSCGFREFLPSVKELLHEKVTSKVSELEISSASHEKLVSAEKKEALSCVLSRDEMQAAHNYPRHVPVHVVDGSLGANAQGSLTDTPLLDSTFHPVTEVPGERGILRNPSDSVSFEHQNNTPRCIYQSYPPIHPTPFTLLHPDQENCKSLHHMSSSFSDLIVSTLQQNPAAHAIASLTATCWPYVNSETSEDSPLSDKEGLRTKQMNPTPSMEAVAAATVAAATAWWAAHGLLPLCAPFHSTFTNAAISAPVVQSSDICPNPASKDKAESPLQNAALQDQHLDAEQSEALTAQHSGSKSPTHSSSDSEGSGGANANAMVKPAHNEKTPAVAEFHDSNKVKRGKQVDRSSCGSNTPSGSDREIDASEKNDKEKEEETELEMNRPAAESSNRRSRSISNTSESWKEVSDEVKRGRLAFQALFTRDVLPQSFSPPHDVENENKENENVKKDSHVVDKDSGAAVLDLNNKTCGSSNHQGMERDTSPTGVNNGVGEFLTIGLGTGTPKSCRTGFKPYKRCSVEAKEKRMTTSSSHCEEGGQKRLRLEQKASN</sequence>
<evidence type="ECO:0000259" key="8">
    <source>
        <dbReference type="PROSITE" id="PS51293"/>
    </source>
</evidence>